<dbReference type="PANTHER" id="PTHR11461:SF211">
    <property type="entry name" value="GH10112P-RELATED"/>
    <property type="match status" value="1"/>
</dbReference>
<proteinExistence type="inferred from homology"/>
<name>A0AAD8DV43_MYTSE</name>
<organism evidence="6 7">
    <name type="scientific">Mythimna separata</name>
    <name type="common">Oriental armyworm</name>
    <name type="synonym">Pseudaletia separata</name>
    <dbReference type="NCBI Taxonomy" id="271217"/>
    <lineage>
        <taxon>Eukaryota</taxon>
        <taxon>Metazoa</taxon>
        <taxon>Ecdysozoa</taxon>
        <taxon>Arthropoda</taxon>
        <taxon>Hexapoda</taxon>
        <taxon>Insecta</taxon>
        <taxon>Pterygota</taxon>
        <taxon>Neoptera</taxon>
        <taxon>Endopterygota</taxon>
        <taxon>Lepidoptera</taxon>
        <taxon>Glossata</taxon>
        <taxon>Ditrysia</taxon>
        <taxon>Noctuoidea</taxon>
        <taxon>Noctuidae</taxon>
        <taxon>Noctuinae</taxon>
        <taxon>Hadenini</taxon>
        <taxon>Mythimna</taxon>
    </lineage>
</organism>
<keyword evidence="2" id="KW-0646">Protease inhibitor</keyword>
<evidence type="ECO:0000256" key="4">
    <source>
        <dbReference type="RuleBase" id="RU000411"/>
    </source>
</evidence>
<sequence>MSLVKVTPKKNVVASQHLVRMALCKLATVATGDAKHELMLLLGFRDDVQLSKCYSKVAPCIKIMLQSDLTVTNRIYLNYTSDIDPNFIKDSSEKDGVQVEKVGFNYPKAAIAHINNVLSSMTYRRITEIVDSDDVNKTTKMIIISGAHYKGTWEKPFDYRLTKLTKFNHIDGKSSKVPMMNTMGQFGYIQTKNCEVLSIKLRSYVTSITFVVPLNPKDLGNLLETIYKEKDFVGNLVKAQEVQLMKAAIPRFKIKTFVDWTGFLQGLGLTSVFNTSSTDMAGIFKAHRQNQTISLSRVKQKVFFQIDEMGVGRKVPDPIMTEKTPQLSYYRVPTIVADRPFYFEVAWNFEGSRYVMFSGVYYGPEPELPSF</sequence>
<comment type="similarity">
    <text evidence="1 4">Belongs to the serpin family.</text>
</comment>
<keyword evidence="3" id="KW-0722">Serine protease inhibitor</keyword>
<gene>
    <name evidence="6" type="ORF">PYW07_016173</name>
</gene>
<keyword evidence="7" id="KW-1185">Reference proteome</keyword>
<dbReference type="InterPro" id="IPR000215">
    <property type="entry name" value="Serpin_fam"/>
</dbReference>
<evidence type="ECO:0000313" key="7">
    <source>
        <dbReference type="Proteomes" id="UP001231518"/>
    </source>
</evidence>
<dbReference type="GO" id="GO:0004867">
    <property type="term" value="F:serine-type endopeptidase inhibitor activity"/>
    <property type="evidence" value="ECO:0007669"/>
    <property type="project" value="UniProtKB-KW"/>
</dbReference>
<dbReference type="SUPFAM" id="SSF56574">
    <property type="entry name" value="Serpins"/>
    <property type="match status" value="1"/>
</dbReference>
<reference evidence="6" key="1">
    <citation type="submission" date="2023-03" db="EMBL/GenBank/DDBJ databases">
        <title>Chromosome-level genomes of two armyworms, Mythimna separata and Mythimna loreyi, provide insights into the biosynthesis and reception of sex pheromones.</title>
        <authorList>
            <person name="Zhao H."/>
        </authorList>
    </citation>
    <scope>NUCLEOTIDE SEQUENCE</scope>
    <source>
        <strain evidence="6">BeijingLab</strain>
        <tissue evidence="6">Pupa</tissue>
    </source>
</reference>
<comment type="caution">
    <text evidence="6">The sequence shown here is derived from an EMBL/GenBank/DDBJ whole genome shotgun (WGS) entry which is preliminary data.</text>
</comment>
<dbReference type="AlphaFoldDB" id="A0AAD8DV43"/>
<dbReference type="InterPro" id="IPR042185">
    <property type="entry name" value="Serpin_sf_2"/>
</dbReference>
<dbReference type="Proteomes" id="UP001231518">
    <property type="component" value="Chromosome 7"/>
</dbReference>
<dbReference type="EMBL" id="JARGEI010000010">
    <property type="protein sequence ID" value="KAJ8725215.1"/>
    <property type="molecule type" value="Genomic_DNA"/>
</dbReference>
<dbReference type="Gene3D" id="3.30.497.10">
    <property type="entry name" value="Antithrombin, subunit I, domain 2"/>
    <property type="match status" value="1"/>
</dbReference>
<dbReference type="Pfam" id="PF00079">
    <property type="entry name" value="Serpin"/>
    <property type="match status" value="1"/>
</dbReference>
<dbReference type="InterPro" id="IPR036186">
    <property type="entry name" value="Serpin_sf"/>
</dbReference>
<accession>A0AAD8DV43</accession>
<evidence type="ECO:0000313" key="6">
    <source>
        <dbReference type="EMBL" id="KAJ8725215.1"/>
    </source>
</evidence>
<feature type="domain" description="Serpin" evidence="5">
    <location>
        <begin position="1"/>
        <end position="364"/>
    </location>
</feature>
<dbReference type="GO" id="GO:0005615">
    <property type="term" value="C:extracellular space"/>
    <property type="evidence" value="ECO:0007669"/>
    <property type="project" value="InterPro"/>
</dbReference>
<evidence type="ECO:0000256" key="1">
    <source>
        <dbReference type="ARBA" id="ARBA00009500"/>
    </source>
</evidence>
<dbReference type="SMART" id="SM00093">
    <property type="entry name" value="SERPIN"/>
    <property type="match status" value="1"/>
</dbReference>
<dbReference type="PANTHER" id="PTHR11461">
    <property type="entry name" value="SERINE PROTEASE INHIBITOR, SERPIN"/>
    <property type="match status" value="1"/>
</dbReference>
<dbReference type="InterPro" id="IPR023796">
    <property type="entry name" value="Serpin_dom"/>
</dbReference>
<protein>
    <recommendedName>
        <fullName evidence="5">Serpin domain-containing protein</fullName>
    </recommendedName>
</protein>
<evidence type="ECO:0000256" key="3">
    <source>
        <dbReference type="ARBA" id="ARBA00022900"/>
    </source>
</evidence>
<evidence type="ECO:0000259" key="5">
    <source>
        <dbReference type="SMART" id="SM00093"/>
    </source>
</evidence>
<dbReference type="Gene3D" id="2.30.39.10">
    <property type="entry name" value="Alpha-1-antitrypsin, domain 1"/>
    <property type="match status" value="1"/>
</dbReference>
<evidence type="ECO:0000256" key="2">
    <source>
        <dbReference type="ARBA" id="ARBA00022690"/>
    </source>
</evidence>
<dbReference type="InterPro" id="IPR042178">
    <property type="entry name" value="Serpin_sf_1"/>
</dbReference>